<dbReference type="InterPro" id="IPR009057">
    <property type="entry name" value="Homeodomain-like_sf"/>
</dbReference>
<keyword evidence="1" id="KW-0805">Transcription regulation</keyword>
<dbReference type="InterPro" id="IPR046348">
    <property type="entry name" value="SIS_dom_sf"/>
</dbReference>
<evidence type="ECO:0000256" key="1">
    <source>
        <dbReference type="ARBA" id="ARBA00023015"/>
    </source>
</evidence>
<dbReference type="InterPro" id="IPR001347">
    <property type="entry name" value="SIS_dom"/>
</dbReference>
<dbReference type="Gene3D" id="3.40.50.10490">
    <property type="entry name" value="Glucose-6-phosphate isomerase like protein, domain 1"/>
    <property type="match status" value="1"/>
</dbReference>
<feature type="transmembrane region" description="Helical" evidence="4">
    <location>
        <begin position="240"/>
        <end position="258"/>
    </location>
</feature>
<dbReference type="GO" id="GO:0003677">
    <property type="term" value="F:DNA binding"/>
    <property type="evidence" value="ECO:0007669"/>
    <property type="project" value="UniProtKB-KW"/>
</dbReference>
<organism evidence="6">
    <name type="scientific">bioreactor metagenome</name>
    <dbReference type="NCBI Taxonomy" id="1076179"/>
    <lineage>
        <taxon>unclassified sequences</taxon>
        <taxon>metagenomes</taxon>
        <taxon>ecological metagenomes</taxon>
    </lineage>
</organism>
<name>A0A644WZA2_9ZZZZ</name>
<dbReference type="Pfam" id="PF01380">
    <property type="entry name" value="SIS"/>
    <property type="match status" value="1"/>
</dbReference>
<accession>A0A644WZA2</accession>
<dbReference type="PROSITE" id="PS51071">
    <property type="entry name" value="HTH_RPIR"/>
    <property type="match status" value="1"/>
</dbReference>
<dbReference type="EMBL" id="VSSQ01001536">
    <property type="protein sequence ID" value="MPM09159.1"/>
    <property type="molecule type" value="Genomic_DNA"/>
</dbReference>
<evidence type="ECO:0000256" key="4">
    <source>
        <dbReference type="SAM" id="Phobius"/>
    </source>
</evidence>
<dbReference type="InterPro" id="IPR035472">
    <property type="entry name" value="RpiR-like_SIS"/>
</dbReference>
<dbReference type="GO" id="GO:0097367">
    <property type="term" value="F:carbohydrate derivative binding"/>
    <property type="evidence" value="ECO:0007669"/>
    <property type="project" value="InterPro"/>
</dbReference>
<reference evidence="6" key="1">
    <citation type="submission" date="2019-08" db="EMBL/GenBank/DDBJ databases">
        <authorList>
            <person name="Kucharzyk K."/>
            <person name="Murdoch R.W."/>
            <person name="Higgins S."/>
            <person name="Loffler F."/>
        </authorList>
    </citation>
    <scope>NUCLEOTIDE SEQUENCE</scope>
</reference>
<comment type="caution">
    <text evidence="6">The sequence shown here is derived from an EMBL/GenBank/DDBJ whole genome shotgun (WGS) entry which is preliminary data.</text>
</comment>
<keyword evidence="4" id="KW-0812">Transmembrane</keyword>
<dbReference type="GO" id="GO:0003700">
    <property type="term" value="F:DNA-binding transcription factor activity"/>
    <property type="evidence" value="ECO:0007669"/>
    <property type="project" value="InterPro"/>
</dbReference>
<sequence>MIRERIRENLGSMSPSFQEIGRWLLDNYDAIGFSSVHDLSKTIGVSNASLVRYTQALGFKGYKQFREAVQEEVKTKLHPDSEVTLNELDLLPVKKQLQRLSENEINNLSKTLKDISVQSLLEMVEGVFASNRIFISGFGVSKNIMQIFEYALTCLQIKDVHGITGSISDYSPKLHTIAEGDSLFILTMPPYSPEAIHVASQAKMQGAKVFLFTDSANCPIYPDAKAVVRCANNSLLLTNSYVGMIAVIQVFINMLLLSSKGSLISHMKEIYHTEQEGYAFLKAQKEGLL</sequence>
<keyword evidence="4" id="KW-1133">Transmembrane helix</keyword>
<evidence type="ECO:0000313" key="6">
    <source>
        <dbReference type="EMBL" id="MPM09159.1"/>
    </source>
</evidence>
<protein>
    <recommendedName>
        <fullName evidence="5">HTH rpiR-type domain-containing protein</fullName>
    </recommendedName>
</protein>
<keyword evidence="4" id="KW-0472">Membrane</keyword>
<dbReference type="CDD" id="cd05013">
    <property type="entry name" value="SIS_RpiR"/>
    <property type="match status" value="1"/>
</dbReference>
<feature type="domain" description="HTH rpiR-type" evidence="5">
    <location>
        <begin position="1"/>
        <end position="76"/>
    </location>
</feature>
<evidence type="ECO:0000259" key="5">
    <source>
        <dbReference type="PROSITE" id="PS51071"/>
    </source>
</evidence>
<dbReference type="Gene3D" id="1.10.10.10">
    <property type="entry name" value="Winged helix-like DNA-binding domain superfamily/Winged helix DNA-binding domain"/>
    <property type="match status" value="1"/>
</dbReference>
<evidence type="ECO:0000256" key="3">
    <source>
        <dbReference type="ARBA" id="ARBA00023163"/>
    </source>
</evidence>
<dbReference type="AlphaFoldDB" id="A0A644WZA2"/>
<dbReference type="InterPro" id="IPR000281">
    <property type="entry name" value="HTH_RpiR"/>
</dbReference>
<dbReference type="InterPro" id="IPR036388">
    <property type="entry name" value="WH-like_DNA-bd_sf"/>
</dbReference>
<proteinExistence type="predicted"/>
<dbReference type="PANTHER" id="PTHR30514">
    <property type="entry name" value="GLUCOKINASE"/>
    <property type="match status" value="1"/>
</dbReference>
<dbReference type="GO" id="GO:1901135">
    <property type="term" value="P:carbohydrate derivative metabolic process"/>
    <property type="evidence" value="ECO:0007669"/>
    <property type="project" value="InterPro"/>
</dbReference>
<dbReference type="Pfam" id="PF01418">
    <property type="entry name" value="HTH_6"/>
    <property type="match status" value="1"/>
</dbReference>
<gene>
    <name evidence="6" type="ORF">SDC9_55475</name>
</gene>
<keyword evidence="2" id="KW-0238">DNA-binding</keyword>
<evidence type="ECO:0000256" key="2">
    <source>
        <dbReference type="ARBA" id="ARBA00023125"/>
    </source>
</evidence>
<dbReference type="SUPFAM" id="SSF53697">
    <property type="entry name" value="SIS domain"/>
    <property type="match status" value="1"/>
</dbReference>
<keyword evidence="3" id="KW-0804">Transcription</keyword>
<dbReference type="SUPFAM" id="SSF46689">
    <property type="entry name" value="Homeodomain-like"/>
    <property type="match status" value="1"/>
</dbReference>
<dbReference type="PANTHER" id="PTHR30514:SF18">
    <property type="entry name" value="RPIR-FAMILY TRANSCRIPTIONAL REGULATOR"/>
    <property type="match status" value="1"/>
</dbReference>
<dbReference type="InterPro" id="IPR047640">
    <property type="entry name" value="RpiR-like"/>
</dbReference>